<protein>
    <submittedName>
        <fullName evidence="1">Uncharacterized protein</fullName>
    </submittedName>
</protein>
<name>A0A139PH56_STROR</name>
<dbReference type="AlphaFoldDB" id="A0A139PH56"/>
<evidence type="ECO:0000313" key="2">
    <source>
        <dbReference type="Proteomes" id="UP000070053"/>
    </source>
</evidence>
<comment type="caution">
    <text evidence="1">The sequence shown here is derived from an EMBL/GenBank/DDBJ whole genome shotgun (WGS) entry which is preliminary data.</text>
</comment>
<organism evidence="1 2">
    <name type="scientific">Streptococcus oralis</name>
    <dbReference type="NCBI Taxonomy" id="1303"/>
    <lineage>
        <taxon>Bacteria</taxon>
        <taxon>Bacillati</taxon>
        <taxon>Bacillota</taxon>
        <taxon>Bacilli</taxon>
        <taxon>Lactobacillales</taxon>
        <taxon>Streptococcaceae</taxon>
        <taxon>Streptococcus</taxon>
    </lineage>
</organism>
<proteinExistence type="predicted"/>
<accession>A0A139PH56</accession>
<sequence>MVARILLGSIEAAEVIVISFFAKRENKTTKSNKKKVGKITRTEKLEYLRL</sequence>
<reference evidence="1 2" key="1">
    <citation type="submission" date="2016-01" db="EMBL/GenBank/DDBJ databases">
        <title>Highly variable Streptococcus oralis are common among viridans streptococci isolated from primates.</title>
        <authorList>
            <person name="Denapaite D."/>
            <person name="Rieger M."/>
            <person name="Koendgen S."/>
            <person name="Brueckner R."/>
            <person name="Ochigava I."/>
            <person name="Kappeler P."/>
            <person name="Maetz-Rensing K."/>
            <person name="Leendertz F."/>
            <person name="Hakenbeck R."/>
        </authorList>
    </citation>
    <scope>NUCLEOTIDE SEQUENCE [LARGE SCALE GENOMIC DNA]</scope>
    <source>
        <strain evidence="1 2">DD21</strain>
    </source>
</reference>
<evidence type="ECO:0000313" key="1">
    <source>
        <dbReference type="EMBL" id="KXT89153.1"/>
    </source>
</evidence>
<gene>
    <name evidence="1" type="ORF">SORDD21_01801</name>
</gene>
<dbReference type="EMBL" id="LQZP01000464">
    <property type="protein sequence ID" value="KXT89153.1"/>
    <property type="molecule type" value="Genomic_DNA"/>
</dbReference>
<dbReference type="Proteomes" id="UP000070053">
    <property type="component" value="Unassembled WGS sequence"/>
</dbReference>